<feature type="domain" description="HTH tetR-type" evidence="6">
    <location>
        <begin position="10"/>
        <end position="70"/>
    </location>
</feature>
<evidence type="ECO:0000256" key="1">
    <source>
        <dbReference type="ARBA" id="ARBA00023015"/>
    </source>
</evidence>
<dbReference type="SUPFAM" id="SSF46689">
    <property type="entry name" value="Homeodomain-like"/>
    <property type="match status" value="1"/>
</dbReference>
<dbReference type="Proteomes" id="UP000294360">
    <property type="component" value="Chromosome"/>
</dbReference>
<dbReference type="InterPro" id="IPR001647">
    <property type="entry name" value="HTH_TetR"/>
</dbReference>
<evidence type="ECO:0000256" key="3">
    <source>
        <dbReference type="ARBA" id="ARBA00023163"/>
    </source>
</evidence>
<dbReference type="EMBL" id="LR536450">
    <property type="protein sequence ID" value="VFU09241.1"/>
    <property type="molecule type" value="Genomic_DNA"/>
</dbReference>
<dbReference type="Gene3D" id="1.10.357.10">
    <property type="entry name" value="Tetracycline Repressor, domain 2"/>
    <property type="match status" value="1"/>
</dbReference>
<evidence type="ECO:0000256" key="2">
    <source>
        <dbReference type="ARBA" id="ARBA00023125"/>
    </source>
</evidence>
<dbReference type="Gene3D" id="1.10.10.60">
    <property type="entry name" value="Homeodomain-like"/>
    <property type="match status" value="1"/>
</dbReference>
<evidence type="ECO:0000256" key="4">
    <source>
        <dbReference type="PROSITE-ProRule" id="PRU00335"/>
    </source>
</evidence>
<gene>
    <name evidence="7" type="ORF">MTUNDRAET4_2348</name>
</gene>
<evidence type="ECO:0000259" key="6">
    <source>
        <dbReference type="PROSITE" id="PS50977"/>
    </source>
</evidence>
<keyword evidence="3" id="KW-0804">Transcription</keyword>
<keyword evidence="2 4" id="KW-0238">DNA-binding</keyword>
<feature type="compositionally biased region" description="Basic residues" evidence="5">
    <location>
        <begin position="202"/>
        <end position="211"/>
    </location>
</feature>
<dbReference type="Pfam" id="PF00440">
    <property type="entry name" value="TetR_N"/>
    <property type="match status" value="1"/>
</dbReference>
<dbReference type="RefSeq" id="WP_134489529.1">
    <property type="nucleotide sequence ID" value="NZ_CP139089.1"/>
</dbReference>
<dbReference type="PROSITE" id="PS50977">
    <property type="entry name" value="HTH_TETR_2"/>
    <property type="match status" value="1"/>
</dbReference>
<accession>A0A4U8Z1Q9</accession>
<reference evidence="7 8" key="1">
    <citation type="submission" date="2019-03" db="EMBL/GenBank/DDBJ databases">
        <authorList>
            <person name="Kox A.R. M."/>
        </authorList>
    </citation>
    <scope>NUCLEOTIDE SEQUENCE [LARGE SCALE GENOMIC DNA]</scope>
    <source>
        <strain evidence="7">MTUNDRAET4 annotated genome</strain>
    </source>
</reference>
<dbReference type="KEGG" id="mtun:MTUNDRAET4_2348"/>
<keyword evidence="1" id="KW-0805">Transcription regulation</keyword>
<feature type="DNA-binding region" description="H-T-H motif" evidence="4">
    <location>
        <begin position="33"/>
        <end position="52"/>
    </location>
</feature>
<dbReference type="PANTHER" id="PTHR47506:SF7">
    <property type="entry name" value="TRANSCRIPTIONAL REGULATORY PROTEIN"/>
    <property type="match status" value="1"/>
</dbReference>
<dbReference type="OrthoDB" id="9798857at2"/>
<dbReference type="PANTHER" id="PTHR47506">
    <property type="entry name" value="TRANSCRIPTIONAL REGULATORY PROTEIN"/>
    <property type="match status" value="1"/>
</dbReference>
<proteinExistence type="predicted"/>
<dbReference type="InterPro" id="IPR036271">
    <property type="entry name" value="Tet_transcr_reg_TetR-rel_C_sf"/>
</dbReference>
<evidence type="ECO:0000313" key="7">
    <source>
        <dbReference type="EMBL" id="VFU09241.1"/>
    </source>
</evidence>
<sequence length="211" mass="22741">MSRYEKGHKADTHRRVVEIAAQRFRAEGIDSVGVASLMADAGLTHGGFYAHFPSKEALVKEALIAAIGSSFAYENEAEAAAPLNLRAFIDFYLSPAHRDKPATGCAIATLGAETTRRPRATRNAFNKEAQRFVARIASGLPEEASPEHRLAKAYGVFAQLVGSLQLSRIVMDKTLSDEVLAVGRSNALQLAGLDPGEETKAKPAKRTAKKH</sequence>
<organism evidence="7 8">
    <name type="scientific">Methylocella tundrae</name>
    <dbReference type="NCBI Taxonomy" id="227605"/>
    <lineage>
        <taxon>Bacteria</taxon>
        <taxon>Pseudomonadati</taxon>
        <taxon>Pseudomonadota</taxon>
        <taxon>Alphaproteobacteria</taxon>
        <taxon>Hyphomicrobiales</taxon>
        <taxon>Beijerinckiaceae</taxon>
        <taxon>Methylocella</taxon>
    </lineage>
</organism>
<name>A0A4U8Z1Q9_METTU</name>
<protein>
    <submittedName>
        <fullName evidence="7">TetR family transcriptional regulator</fullName>
    </submittedName>
</protein>
<dbReference type="PRINTS" id="PR00455">
    <property type="entry name" value="HTHTETR"/>
</dbReference>
<dbReference type="AlphaFoldDB" id="A0A4U8Z1Q9"/>
<feature type="region of interest" description="Disordered" evidence="5">
    <location>
        <begin position="192"/>
        <end position="211"/>
    </location>
</feature>
<dbReference type="InterPro" id="IPR009057">
    <property type="entry name" value="Homeodomain-like_sf"/>
</dbReference>
<evidence type="ECO:0000313" key="8">
    <source>
        <dbReference type="Proteomes" id="UP000294360"/>
    </source>
</evidence>
<evidence type="ECO:0000256" key="5">
    <source>
        <dbReference type="SAM" id="MobiDB-lite"/>
    </source>
</evidence>
<dbReference type="SUPFAM" id="SSF48498">
    <property type="entry name" value="Tetracyclin repressor-like, C-terminal domain"/>
    <property type="match status" value="1"/>
</dbReference>
<dbReference type="GO" id="GO:0003677">
    <property type="term" value="F:DNA binding"/>
    <property type="evidence" value="ECO:0007669"/>
    <property type="project" value="UniProtKB-UniRule"/>
</dbReference>